<dbReference type="InterPro" id="IPR011701">
    <property type="entry name" value="MFS"/>
</dbReference>
<keyword evidence="3 4" id="KW-0472">Membrane</keyword>
<evidence type="ECO:0000256" key="1">
    <source>
        <dbReference type="ARBA" id="ARBA00022692"/>
    </source>
</evidence>
<feature type="transmembrane region" description="Helical" evidence="4">
    <location>
        <begin position="101"/>
        <end position="119"/>
    </location>
</feature>
<sequence length="415" mass="43681">MVKIFYGQHRSSFKHQGVIRSVMSHAIRAGSLFFVVITVMLLGLNLRPVLAGVGPLLSRIQAATGMGDTQAGLLTTLPVFAMGICALYGGWLQIRLGEYRGIGIGIVGIAVACLLRCWLTSTAGLLLTAALAGIGIALIQALMPSFLRRSFSRQSSRLMGLYTTAIMGGAALAAASISPLADIMDWDGALAIWGALATLATVAWLITVSLSPMPDSATRSAPAPAPSQNRAWALMIFFGIGTAAYTLVLAWLPPYYTQLGWSPARSGLLLGGLTLTEVVAGLLVSLLINRFPDRRYLLLPVLLLLLLGMAGLILAPQTLVLPIMIALGLGIGALFPLSLIIALDQVDDPRQAGALMGFVQGGGYLIASLMPLLAGFIRQYTSGLGQAWLIMAAGVVVLILMALRFAPRHQVPASA</sequence>
<dbReference type="InterPro" id="IPR052524">
    <property type="entry name" value="MFS_Cyanate_Porter"/>
</dbReference>
<organism evidence="6 7">
    <name type="scientific">Dickeya dadantii (strain 3937)</name>
    <name type="common">Erwinia chrysanthemi (strain 3937)</name>
    <dbReference type="NCBI Taxonomy" id="198628"/>
    <lineage>
        <taxon>Bacteria</taxon>
        <taxon>Pseudomonadati</taxon>
        <taxon>Pseudomonadota</taxon>
        <taxon>Gammaproteobacteria</taxon>
        <taxon>Enterobacterales</taxon>
        <taxon>Pectobacteriaceae</taxon>
        <taxon>Dickeya</taxon>
    </lineage>
</organism>
<dbReference type="KEGG" id="ddd:Dda3937_02457"/>
<accession>E0SL42</accession>
<gene>
    <name evidence="6" type="primary">cynX</name>
    <name evidence="6" type="ordered locus">Dda3937_02457</name>
</gene>
<protein>
    <submittedName>
        <fullName evidence="6">Cyanate transport protein cynX</fullName>
    </submittedName>
</protein>
<feature type="transmembrane region" description="Helical" evidence="4">
    <location>
        <begin position="29"/>
        <end position="50"/>
    </location>
</feature>
<dbReference type="Proteomes" id="UP000006859">
    <property type="component" value="Chromosome"/>
</dbReference>
<name>E0SL42_DICD3</name>
<feature type="transmembrane region" description="Helical" evidence="4">
    <location>
        <begin position="321"/>
        <end position="343"/>
    </location>
</feature>
<evidence type="ECO:0000256" key="3">
    <source>
        <dbReference type="ARBA" id="ARBA00023136"/>
    </source>
</evidence>
<dbReference type="STRING" id="198628.Dda3937_02457"/>
<keyword evidence="7" id="KW-1185">Reference proteome</keyword>
<evidence type="ECO:0000313" key="6">
    <source>
        <dbReference type="EMBL" id="ADM98077.1"/>
    </source>
</evidence>
<feature type="transmembrane region" description="Helical" evidence="4">
    <location>
        <begin position="268"/>
        <end position="289"/>
    </location>
</feature>
<proteinExistence type="predicted"/>
<dbReference type="HOGENOM" id="CLU_038046_4_0_6"/>
<dbReference type="Pfam" id="PF07690">
    <property type="entry name" value="MFS_1"/>
    <property type="match status" value="1"/>
</dbReference>
<feature type="transmembrane region" description="Helical" evidence="4">
    <location>
        <begin position="125"/>
        <end position="147"/>
    </location>
</feature>
<dbReference type="SUPFAM" id="SSF103473">
    <property type="entry name" value="MFS general substrate transporter"/>
    <property type="match status" value="1"/>
</dbReference>
<dbReference type="PANTHER" id="PTHR23523">
    <property type="match status" value="1"/>
</dbReference>
<dbReference type="PANTHER" id="PTHR23523:SF1">
    <property type="entry name" value="CYANATE TRANSPORT PROTEIN CYNX"/>
    <property type="match status" value="1"/>
</dbReference>
<feature type="transmembrane region" description="Helical" evidence="4">
    <location>
        <begin position="231"/>
        <end position="256"/>
    </location>
</feature>
<reference evidence="6 7" key="1">
    <citation type="journal article" date="2011" name="J. Bacteriol.">
        <title>Genome sequence of the plant-pathogenic bacterium Dickeya dadantii 3937.</title>
        <authorList>
            <person name="Glasner J.D."/>
            <person name="Yang C.H."/>
            <person name="Reverchon S."/>
            <person name="Hugouvieux-Cotte-Pattat N."/>
            <person name="Condemine G."/>
            <person name="Bohin J.P."/>
            <person name="Van Gijsegem F."/>
            <person name="Yang S."/>
            <person name="Franza T."/>
            <person name="Expert D."/>
            <person name="Plunkett G. III"/>
            <person name="San Francisco M.J."/>
            <person name="Charkowski A.O."/>
            <person name="Py B."/>
            <person name="Bell K."/>
            <person name="Rauscher L."/>
            <person name="Rodriguez-Palenzuela P."/>
            <person name="Toussaint A."/>
            <person name="Holeva M.C."/>
            <person name="He S.Y."/>
            <person name="Douet V."/>
            <person name="Boccara M."/>
            <person name="Blanco C."/>
            <person name="Toth I."/>
            <person name="Anderson B.D."/>
            <person name="Biehl B.S."/>
            <person name="Mau B."/>
            <person name="Flynn S.M."/>
            <person name="Barras F."/>
            <person name="Lindeberg M."/>
            <person name="Birch P.R."/>
            <person name="Tsuyumu S."/>
            <person name="Shi X."/>
            <person name="Hibbing M."/>
            <person name="Yap M.N."/>
            <person name="Carpentier M."/>
            <person name="Dassa E."/>
            <person name="Umehara M."/>
            <person name="Kim J.F."/>
            <person name="Rusch M."/>
            <person name="Soni P."/>
            <person name="Mayhew G.F."/>
            <person name="Fouts D.E."/>
            <person name="Gill S.R."/>
            <person name="Blattner F.R."/>
            <person name="Keen N.T."/>
            <person name="Perna N.T."/>
        </authorList>
    </citation>
    <scope>NUCLEOTIDE SEQUENCE [LARGE SCALE GENOMIC DNA]</scope>
    <source>
        <strain evidence="6 7">3937</strain>
    </source>
</reference>
<feature type="transmembrane region" description="Helical" evidence="4">
    <location>
        <begin position="383"/>
        <end position="403"/>
    </location>
</feature>
<keyword evidence="1 4" id="KW-0812">Transmembrane</keyword>
<evidence type="ECO:0000256" key="4">
    <source>
        <dbReference type="SAM" id="Phobius"/>
    </source>
</evidence>
<keyword evidence="2 4" id="KW-1133">Transmembrane helix</keyword>
<evidence type="ECO:0000259" key="5">
    <source>
        <dbReference type="PROSITE" id="PS50850"/>
    </source>
</evidence>
<dbReference type="EMBL" id="CP002038">
    <property type="protein sequence ID" value="ADM98077.1"/>
    <property type="molecule type" value="Genomic_DNA"/>
</dbReference>
<dbReference type="GO" id="GO:0022857">
    <property type="term" value="F:transmembrane transporter activity"/>
    <property type="evidence" value="ECO:0007669"/>
    <property type="project" value="InterPro"/>
</dbReference>
<dbReference type="Gene3D" id="1.20.1250.20">
    <property type="entry name" value="MFS general substrate transporter like domains"/>
    <property type="match status" value="2"/>
</dbReference>
<feature type="transmembrane region" description="Helical" evidence="4">
    <location>
        <begin position="296"/>
        <end position="315"/>
    </location>
</feature>
<dbReference type="eggNOG" id="COG2807">
    <property type="taxonomic scope" value="Bacteria"/>
</dbReference>
<feature type="transmembrane region" description="Helical" evidence="4">
    <location>
        <begin position="159"/>
        <end position="178"/>
    </location>
</feature>
<dbReference type="AlphaFoldDB" id="E0SL42"/>
<dbReference type="InterPro" id="IPR020846">
    <property type="entry name" value="MFS_dom"/>
</dbReference>
<evidence type="ECO:0000256" key="2">
    <source>
        <dbReference type="ARBA" id="ARBA00022989"/>
    </source>
</evidence>
<feature type="transmembrane region" description="Helical" evidence="4">
    <location>
        <begin position="190"/>
        <end position="210"/>
    </location>
</feature>
<dbReference type="InterPro" id="IPR036259">
    <property type="entry name" value="MFS_trans_sf"/>
</dbReference>
<feature type="transmembrane region" description="Helical" evidence="4">
    <location>
        <begin position="70"/>
        <end position="89"/>
    </location>
</feature>
<feature type="transmembrane region" description="Helical" evidence="4">
    <location>
        <begin position="355"/>
        <end position="377"/>
    </location>
</feature>
<feature type="domain" description="Major facilitator superfamily (MFS) profile" evidence="5">
    <location>
        <begin position="31"/>
        <end position="410"/>
    </location>
</feature>
<evidence type="ECO:0000313" key="7">
    <source>
        <dbReference type="Proteomes" id="UP000006859"/>
    </source>
</evidence>
<dbReference type="PROSITE" id="PS50850">
    <property type="entry name" value="MFS"/>
    <property type="match status" value="1"/>
</dbReference>